<protein>
    <submittedName>
        <fullName evidence="4">ABC transporter substrate-binding protein</fullName>
    </submittedName>
</protein>
<name>A0ABP6L0Y2_9ACTN</name>
<dbReference type="RefSeq" id="WP_344902817.1">
    <property type="nucleotide sequence ID" value="NZ_BAAAWD010000018.1"/>
</dbReference>
<comment type="similarity">
    <text evidence="1">Belongs to the bacterial solute-binding protein 1 family.</text>
</comment>
<feature type="signal peptide" evidence="3">
    <location>
        <begin position="1"/>
        <end position="25"/>
    </location>
</feature>
<dbReference type="SUPFAM" id="SSF53850">
    <property type="entry name" value="Periplasmic binding protein-like II"/>
    <property type="match status" value="1"/>
</dbReference>
<dbReference type="Gene3D" id="3.40.190.10">
    <property type="entry name" value="Periplasmic binding protein-like II"/>
    <property type="match status" value="2"/>
</dbReference>
<evidence type="ECO:0000256" key="3">
    <source>
        <dbReference type="SAM" id="SignalP"/>
    </source>
</evidence>
<comment type="caution">
    <text evidence="4">The sequence shown here is derived from an EMBL/GenBank/DDBJ whole genome shotgun (WGS) entry which is preliminary data.</text>
</comment>
<dbReference type="PANTHER" id="PTHR43649:SF29">
    <property type="entry name" value="OSMOPROTECTIVE COMPOUNDS-BINDING PROTEIN GGTB"/>
    <property type="match status" value="1"/>
</dbReference>
<reference evidence="5" key="1">
    <citation type="journal article" date="2019" name="Int. J. Syst. Evol. Microbiol.">
        <title>The Global Catalogue of Microorganisms (GCM) 10K type strain sequencing project: providing services to taxonomists for standard genome sequencing and annotation.</title>
        <authorList>
            <consortium name="The Broad Institute Genomics Platform"/>
            <consortium name="The Broad Institute Genome Sequencing Center for Infectious Disease"/>
            <person name="Wu L."/>
            <person name="Ma J."/>
        </authorList>
    </citation>
    <scope>NUCLEOTIDE SEQUENCE [LARGE SCALE GENOMIC DNA]</scope>
    <source>
        <strain evidence="5">JCM 3106</strain>
    </source>
</reference>
<dbReference type="InterPro" id="IPR050490">
    <property type="entry name" value="Bact_solute-bd_prot1"/>
</dbReference>
<proteinExistence type="inferred from homology"/>
<keyword evidence="3" id="KW-0732">Signal</keyword>
<dbReference type="PANTHER" id="PTHR43649">
    <property type="entry name" value="ARABINOSE-BINDING PROTEIN-RELATED"/>
    <property type="match status" value="1"/>
</dbReference>
<dbReference type="Pfam" id="PF01547">
    <property type="entry name" value="SBP_bac_1"/>
    <property type="match status" value="1"/>
</dbReference>
<organism evidence="4 5">
    <name type="scientific">Streptosporangium longisporum</name>
    <dbReference type="NCBI Taxonomy" id="46187"/>
    <lineage>
        <taxon>Bacteria</taxon>
        <taxon>Bacillati</taxon>
        <taxon>Actinomycetota</taxon>
        <taxon>Actinomycetes</taxon>
        <taxon>Streptosporangiales</taxon>
        <taxon>Streptosporangiaceae</taxon>
        <taxon>Streptosporangium</taxon>
    </lineage>
</organism>
<sequence length="453" mass="48756">MSLLSRPRRAALVAGSIGLALVATACGSTDNKTAANGGGSAAAAPECAEFTKYGKHEGKKVSIYAPIRDVEADRFEQAWKPFADCVGMKITYEGTGEFEAQIQVRADGGNPPDIAFMPQPGLVERFAKAGKLKPAPDEVKKLATEGWSADWAKYSTVDGVFYGPPLGASVKSLVWYSPKMFTEKGWTVPKTWDELMTLTSTIAGTGVKPWCAGIESGEATGWPATDWIEDILLREIGPEGYDDWVTHKLAFNDPKVSAAVDKVGAILKNEKFVNGGYGPVKSIASTAFQEGGVPITEGKCALHRQGSFYANFWPEGTEVAENGDVFAFYLPGNDPAKKPVLGAGEFVVAFTDRPEVQAVRAYLASAEFPVARMKQGTYVTARKGVDPANARNPIDKLSMEMLQDANATFRFDGSDQMPAAVGAGTFWKGMTDWINGKDTKTVLDYIEASWPKS</sequence>
<dbReference type="InterPro" id="IPR006059">
    <property type="entry name" value="SBP"/>
</dbReference>
<keyword evidence="5" id="KW-1185">Reference proteome</keyword>
<dbReference type="Proteomes" id="UP001499930">
    <property type="component" value="Unassembled WGS sequence"/>
</dbReference>
<evidence type="ECO:0000313" key="4">
    <source>
        <dbReference type="EMBL" id="GAA3029348.1"/>
    </source>
</evidence>
<keyword evidence="2" id="KW-0813">Transport</keyword>
<evidence type="ECO:0000256" key="1">
    <source>
        <dbReference type="ARBA" id="ARBA00008520"/>
    </source>
</evidence>
<accession>A0ABP6L0Y2</accession>
<dbReference type="EMBL" id="BAAAWD010000018">
    <property type="protein sequence ID" value="GAA3029348.1"/>
    <property type="molecule type" value="Genomic_DNA"/>
</dbReference>
<feature type="chain" id="PRO_5047398634" evidence="3">
    <location>
        <begin position="26"/>
        <end position="453"/>
    </location>
</feature>
<evidence type="ECO:0000256" key="2">
    <source>
        <dbReference type="ARBA" id="ARBA00022448"/>
    </source>
</evidence>
<dbReference type="PROSITE" id="PS51257">
    <property type="entry name" value="PROKAR_LIPOPROTEIN"/>
    <property type="match status" value="1"/>
</dbReference>
<gene>
    <name evidence="4" type="ORF">GCM10017559_64870</name>
</gene>
<evidence type="ECO:0000313" key="5">
    <source>
        <dbReference type="Proteomes" id="UP001499930"/>
    </source>
</evidence>